<accession>A0AAD8EGP8</accession>
<evidence type="ECO:0000256" key="1">
    <source>
        <dbReference type="SAM" id="MobiDB-lite"/>
    </source>
</evidence>
<protein>
    <submittedName>
        <fullName evidence="4">Uncharacterized protein</fullName>
    </submittedName>
</protein>
<feature type="transmembrane region" description="Helical" evidence="2">
    <location>
        <begin position="30"/>
        <end position="51"/>
    </location>
</feature>
<comment type="caution">
    <text evidence="4">The sequence shown here is derived from an EMBL/GenBank/DDBJ whole genome shotgun (WGS) entry which is preliminary data.</text>
</comment>
<proteinExistence type="predicted"/>
<keyword evidence="2" id="KW-0812">Transmembrane</keyword>
<reference evidence="4" key="1">
    <citation type="journal article" date="2023" name="IScience">
        <title>Live-bearing cockroach genome reveals convergent evolutionary mechanisms linked to viviparity in insects and beyond.</title>
        <authorList>
            <person name="Fouks B."/>
            <person name="Harrison M.C."/>
            <person name="Mikhailova A.A."/>
            <person name="Marchal E."/>
            <person name="English S."/>
            <person name="Carruthers M."/>
            <person name="Jennings E.C."/>
            <person name="Chiamaka E.L."/>
            <person name="Frigard R.A."/>
            <person name="Pippel M."/>
            <person name="Attardo G.M."/>
            <person name="Benoit J.B."/>
            <person name="Bornberg-Bauer E."/>
            <person name="Tobe S.S."/>
        </authorList>
    </citation>
    <scope>NUCLEOTIDE SEQUENCE</scope>
    <source>
        <strain evidence="4">Stay&amp;Tobe</strain>
    </source>
</reference>
<sequence>MHSRVQLILLLLCAFGPSFCLADNSSPSVWIWAVVAVTVIIFLMKCCSWCAKQHYNRESPFTGVQRSPSRVAIIDSAAPQSRTCPQCVQEQSRMTVEEYLVTIEQQPPPPPYASLPPQRTADYNEEPPPLYSSLQFDSRSDTRSSCFVTQESGRS</sequence>
<keyword evidence="5" id="KW-1185">Reference proteome</keyword>
<feature type="signal peptide" evidence="3">
    <location>
        <begin position="1"/>
        <end position="22"/>
    </location>
</feature>
<dbReference type="AlphaFoldDB" id="A0AAD8EGP8"/>
<evidence type="ECO:0000256" key="3">
    <source>
        <dbReference type="SAM" id="SignalP"/>
    </source>
</evidence>
<feature type="compositionally biased region" description="Polar residues" evidence="1">
    <location>
        <begin position="132"/>
        <end position="155"/>
    </location>
</feature>
<evidence type="ECO:0000313" key="4">
    <source>
        <dbReference type="EMBL" id="KAJ9588942.1"/>
    </source>
</evidence>
<organism evidence="4 5">
    <name type="scientific">Diploptera punctata</name>
    <name type="common">Pacific beetle cockroach</name>
    <dbReference type="NCBI Taxonomy" id="6984"/>
    <lineage>
        <taxon>Eukaryota</taxon>
        <taxon>Metazoa</taxon>
        <taxon>Ecdysozoa</taxon>
        <taxon>Arthropoda</taxon>
        <taxon>Hexapoda</taxon>
        <taxon>Insecta</taxon>
        <taxon>Pterygota</taxon>
        <taxon>Neoptera</taxon>
        <taxon>Polyneoptera</taxon>
        <taxon>Dictyoptera</taxon>
        <taxon>Blattodea</taxon>
        <taxon>Blaberoidea</taxon>
        <taxon>Blaberidae</taxon>
        <taxon>Diplopterinae</taxon>
        <taxon>Diploptera</taxon>
    </lineage>
</organism>
<keyword evidence="2" id="KW-1133">Transmembrane helix</keyword>
<dbReference type="Proteomes" id="UP001233999">
    <property type="component" value="Unassembled WGS sequence"/>
</dbReference>
<keyword evidence="3" id="KW-0732">Signal</keyword>
<evidence type="ECO:0000313" key="5">
    <source>
        <dbReference type="Proteomes" id="UP001233999"/>
    </source>
</evidence>
<keyword evidence="2" id="KW-0472">Membrane</keyword>
<dbReference type="EMBL" id="JASPKZ010005295">
    <property type="protein sequence ID" value="KAJ9588942.1"/>
    <property type="molecule type" value="Genomic_DNA"/>
</dbReference>
<gene>
    <name evidence="4" type="ORF">L9F63_017771</name>
</gene>
<reference evidence="4" key="2">
    <citation type="submission" date="2023-05" db="EMBL/GenBank/DDBJ databases">
        <authorList>
            <person name="Fouks B."/>
        </authorList>
    </citation>
    <scope>NUCLEOTIDE SEQUENCE</scope>
    <source>
        <strain evidence="4">Stay&amp;Tobe</strain>
        <tissue evidence="4">Testes</tissue>
    </source>
</reference>
<feature type="region of interest" description="Disordered" evidence="1">
    <location>
        <begin position="105"/>
        <end position="155"/>
    </location>
</feature>
<name>A0AAD8EGP8_DIPPU</name>
<feature type="chain" id="PRO_5041974839" evidence="3">
    <location>
        <begin position="23"/>
        <end position="155"/>
    </location>
</feature>
<evidence type="ECO:0000256" key="2">
    <source>
        <dbReference type="SAM" id="Phobius"/>
    </source>
</evidence>